<dbReference type="InterPro" id="IPR000515">
    <property type="entry name" value="MetI-like"/>
</dbReference>
<protein>
    <submittedName>
        <fullName evidence="9">ABC transporter permease subunit</fullName>
    </submittedName>
</protein>
<feature type="transmembrane region" description="Helical" evidence="7">
    <location>
        <begin position="194"/>
        <end position="216"/>
    </location>
</feature>
<dbReference type="EMBL" id="JAAAMV010000032">
    <property type="protein sequence ID" value="NBD27867.1"/>
    <property type="molecule type" value="Genomic_DNA"/>
</dbReference>
<dbReference type="CDD" id="cd06261">
    <property type="entry name" value="TM_PBP2"/>
    <property type="match status" value="1"/>
</dbReference>
<dbReference type="InterPro" id="IPR035906">
    <property type="entry name" value="MetI-like_sf"/>
</dbReference>
<reference evidence="9 10" key="1">
    <citation type="submission" date="2020-01" db="EMBL/GenBank/DDBJ databases">
        <title>Paenibacillus soybeanensis sp. nov. isolated from the nodules of soybean (Glycine max(L.) Merr).</title>
        <authorList>
            <person name="Wang H."/>
        </authorList>
    </citation>
    <scope>NUCLEOTIDE SEQUENCE [LARGE SCALE GENOMIC DNA]</scope>
    <source>
        <strain evidence="9 10">T1</strain>
    </source>
</reference>
<feature type="transmembrane region" description="Helical" evidence="7">
    <location>
        <begin position="7"/>
        <end position="27"/>
    </location>
</feature>
<dbReference type="SUPFAM" id="SSF161098">
    <property type="entry name" value="MetI-like"/>
    <property type="match status" value="1"/>
</dbReference>
<name>A0ABW9Y0A2_9BACL</name>
<feature type="transmembrane region" description="Helical" evidence="7">
    <location>
        <begin position="147"/>
        <end position="173"/>
    </location>
</feature>
<comment type="similarity">
    <text evidence="7">Belongs to the binding-protein-dependent transport system permease family.</text>
</comment>
<dbReference type="RefSeq" id="WP_161746887.1">
    <property type="nucleotide sequence ID" value="NZ_JAAAMV010000032.1"/>
</dbReference>
<keyword evidence="6 7" id="KW-0472">Membrane</keyword>
<evidence type="ECO:0000259" key="8">
    <source>
        <dbReference type="PROSITE" id="PS50928"/>
    </source>
</evidence>
<keyword evidence="4 7" id="KW-0812">Transmembrane</keyword>
<evidence type="ECO:0000256" key="7">
    <source>
        <dbReference type="RuleBase" id="RU363032"/>
    </source>
</evidence>
<dbReference type="PANTHER" id="PTHR43744:SF8">
    <property type="entry name" value="SN-GLYCEROL-3-PHOSPHATE TRANSPORT SYSTEM PERMEASE PROTEIN UGPE"/>
    <property type="match status" value="1"/>
</dbReference>
<keyword evidence="3" id="KW-1003">Cell membrane</keyword>
<comment type="subcellular location">
    <subcellularLocation>
        <location evidence="1 7">Cell membrane</location>
        <topology evidence="1 7">Multi-pass membrane protein</topology>
    </subcellularLocation>
</comment>
<dbReference type="Proteomes" id="UP000665561">
    <property type="component" value="Unassembled WGS sequence"/>
</dbReference>
<dbReference type="Gene3D" id="1.10.3720.10">
    <property type="entry name" value="MetI-like"/>
    <property type="match status" value="1"/>
</dbReference>
<feature type="transmembrane region" description="Helical" evidence="7">
    <location>
        <begin position="121"/>
        <end position="141"/>
    </location>
</feature>
<keyword evidence="10" id="KW-1185">Reference proteome</keyword>
<keyword evidence="2 7" id="KW-0813">Transport</keyword>
<evidence type="ECO:0000313" key="10">
    <source>
        <dbReference type="Proteomes" id="UP000665561"/>
    </source>
</evidence>
<sequence>MNNRALQYGLVAALCALAFLMLVPFIVTFTNSFMSQTEIAIDYGAIGPDAAQGVFANLKWIPDRVSLEQYKAILLEQPQYLRMFWNSAGLVLPIVLGQAAVSAMAAYAFAKLHFPGRDKLFLVYVVTMLMPFQVTLVPNYIALDKLGLLNCAAAIILPGIFSAFGVFLLRQFLSHVPRAYIEAAKIDGAGQAFIFARIVVPLAMPGIAALFMLAFVDNWNMVEQPLLFLQDPLKQPLSLFLSRIVDGQQGVAFSAGVLYMAPMLFVFLNGEKELIQGIQLSGMKG</sequence>
<evidence type="ECO:0000256" key="5">
    <source>
        <dbReference type="ARBA" id="ARBA00022989"/>
    </source>
</evidence>
<evidence type="ECO:0000256" key="4">
    <source>
        <dbReference type="ARBA" id="ARBA00022692"/>
    </source>
</evidence>
<evidence type="ECO:0000256" key="3">
    <source>
        <dbReference type="ARBA" id="ARBA00022475"/>
    </source>
</evidence>
<dbReference type="PANTHER" id="PTHR43744">
    <property type="entry name" value="ABC TRANSPORTER PERMEASE PROTEIN MG189-RELATED-RELATED"/>
    <property type="match status" value="1"/>
</dbReference>
<feature type="domain" description="ABC transmembrane type-1" evidence="8">
    <location>
        <begin position="84"/>
        <end position="270"/>
    </location>
</feature>
<dbReference type="PROSITE" id="PS50928">
    <property type="entry name" value="ABC_TM1"/>
    <property type="match status" value="1"/>
</dbReference>
<evidence type="ECO:0000313" key="9">
    <source>
        <dbReference type="EMBL" id="NBD27867.1"/>
    </source>
</evidence>
<comment type="caution">
    <text evidence="9">The sequence shown here is derived from an EMBL/GenBank/DDBJ whole genome shotgun (WGS) entry which is preliminary data.</text>
</comment>
<gene>
    <name evidence="9" type="ORF">GT019_28710</name>
</gene>
<feature type="transmembrane region" description="Helical" evidence="7">
    <location>
        <begin position="250"/>
        <end position="268"/>
    </location>
</feature>
<feature type="transmembrane region" description="Helical" evidence="7">
    <location>
        <begin position="84"/>
        <end position="109"/>
    </location>
</feature>
<organism evidence="9 10">
    <name type="scientific">Paenibacillus glycinis</name>
    <dbReference type="NCBI Taxonomy" id="2697035"/>
    <lineage>
        <taxon>Bacteria</taxon>
        <taxon>Bacillati</taxon>
        <taxon>Bacillota</taxon>
        <taxon>Bacilli</taxon>
        <taxon>Bacillales</taxon>
        <taxon>Paenibacillaceae</taxon>
        <taxon>Paenibacillus</taxon>
    </lineage>
</organism>
<evidence type="ECO:0000256" key="2">
    <source>
        <dbReference type="ARBA" id="ARBA00022448"/>
    </source>
</evidence>
<evidence type="ECO:0000256" key="6">
    <source>
        <dbReference type="ARBA" id="ARBA00023136"/>
    </source>
</evidence>
<keyword evidence="5 7" id="KW-1133">Transmembrane helix</keyword>
<accession>A0ABW9Y0A2</accession>
<evidence type="ECO:0000256" key="1">
    <source>
        <dbReference type="ARBA" id="ARBA00004651"/>
    </source>
</evidence>
<dbReference type="Pfam" id="PF00528">
    <property type="entry name" value="BPD_transp_1"/>
    <property type="match status" value="1"/>
</dbReference>
<proteinExistence type="inferred from homology"/>